<evidence type="ECO:0000256" key="1">
    <source>
        <dbReference type="SAM" id="Phobius"/>
    </source>
</evidence>
<dbReference type="GeneID" id="39730389"/>
<dbReference type="Proteomes" id="UP000220797">
    <property type="component" value="Unassembled WGS sequence"/>
</dbReference>
<comment type="caution">
    <text evidence="2">The sequence shown here is derived from an EMBL/GenBank/DDBJ whole genome shotgun (WGS) entry which is preliminary data.</text>
</comment>
<reference evidence="2" key="1">
    <citation type="submission" date="2015-04" db="EMBL/GenBank/DDBJ databases">
        <authorList>
            <consortium name="Pathogen Informatics"/>
        </authorList>
    </citation>
    <scope>NUCLEOTIDE SEQUENCE [LARGE SCALE GENOMIC DNA]</scope>
    <source>
        <strain evidence="2">8A</strain>
    </source>
</reference>
<protein>
    <submittedName>
        <fullName evidence="2">Fam-e protein</fullName>
    </submittedName>
</protein>
<dbReference type="EMBL" id="CVMV01000025">
    <property type="protein sequence ID" value="CRG94467.1"/>
    <property type="molecule type" value="Genomic_DNA"/>
</dbReference>
<dbReference type="OrthoDB" id="6362699at2759"/>
<gene>
    <name evidence="2" type="ORF">PGAL8A_00186200</name>
</gene>
<sequence length="395" mass="46854">MAFLYNEGCKKSEGDFSECIMNICEISLNKFEKTYCSIHPLGVYIQKHLNSDLNDPSRNVFTYEYYPPNSKSRMTILSNNDEDGILFLYEYNPYNNEYPEKTYLCRLRTTEQKITLCEAVNMEYLGRTLKFDSYDIINEENNKKNISSLKNPNHKIIKSKYDKLLFKRHPYHHIKTEYISYYNKKNILCKKINNDNMECTDANYGGRLIYLDDRYYDLNNKYLYVPNNCLGENLNSSCSPYICDIQATNEFVPCEYEEMSVVKNIRPINNIMPTKIIMPKKDMRPINEIMPCKDLMPCKYIMRHKSMLPPYNVMPMKGIRPIKNIGPNSKNPHAISLKNKDIYHENRLNNSALFAMSFMSFLVIFIFFFCLLYRTFRKKRSRLLIKHFNILMLIL</sequence>
<dbReference type="VEuPathDB" id="PlasmoDB:PGAL8A_00186200"/>
<dbReference type="AlphaFoldDB" id="A0A1J1GPU6"/>
<keyword evidence="1" id="KW-0472">Membrane</keyword>
<evidence type="ECO:0000313" key="2">
    <source>
        <dbReference type="EMBL" id="CRG94467.1"/>
    </source>
</evidence>
<accession>A0A1J1GPU6</accession>
<keyword evidence="3" id="KW-1185">Reference proteome</keyword>
<feature type="transmembrane region" description="Helical" evidence="1">
    <location>
        <begin position="352"/>
        <end position="373"/>
    </location>
</feature>
<evidence type="ECO:0000313" key="3">
    <source>
        <dbReference type="Proteomes" id="UP000220797"/>
    </source>
</evidence>
<keyword evidence="1" id="KW-0812">Transmembrane</keyword>
<name>A0A1J1GPU6_PLAGA</name>
<organism evidence="2 3">
    <name type="scientific">Plasmodium gallinaceum</name>
    <dbReference type="NCBI Taxonomy" id="5849"/>
    <lineage>
        <taxon>Eukaryota</taxon>
        <taxon>Sar</taxon>
        <taxon>Alveolata</taxon>
        <taxon>Apicomplexa</taxon>
        <taxon>Aconoidasida</taxon>
        <taxon>Haemosporida</taxon>
        <taxon>Plasmodiidae</taxon>
        <taxon>Plasmodium</taxon>
        <taxon>Plasmodium (Haemamoeba)</taxon>
    </lineage>
</organism>
<dbReference type="RefSeq" id="XP_028527287.1">
    <property type="nucleotide sequence ID" value="XM_028670546.1"/>
</dbReference>
<proteinExistence type="predicted"/>
<keyword evidence="1" id="KW-1133">Transmembrane helix</keyword>